<dbReference type="EMBL" id="JBHSEH010000009">
    <property type="protein sequence ID" value="MFC4426694.1"/>
    <property type="molecule type" value="Genomic_DNA"/>
</dbReference>
<dbReference type="Pfam" id="PF13523">
    <property type="entry name" value="Acetyltransf_8"/>
    <property type="match status" value="1"/>
</dbReference>
<dbReference type="Gene3D" id="3.40.630.30">
    <property type="match status" value="1"/>
</dbReference>
<gene>
    <name evidence="1" type="ORF">ACFOZ9_10745</name>
</gene>
<dbReference type="RefSeq" id="WP_380039425.1">
    <property type="nucleotide sequence ID" value="NZ_JBHSEH010000009.1"/>
</dbReference>
<comment type="caution">
    <text evidence="1">The sequence shown here is derived from an EMBL/GenBank/DDBJ whole genome shotgun (WGS) entry which is preliminary data.</text>
</comment>
<evidence type="ECO:0000313" key="2">
    <source>
        <dbReference type="Proteomes" id="UP001595998"/>
    </source>
</evidence>
<sequence>MDHLGGPSAGSLQWYWLVDSLPTIEGLCGPVGAAGLDVFMGEPTLLGQGVGSAAIGALIHEVLVGRYGVTRILIDPARTNTRAIRVYE</sequence>
<keyword evidence="2" id="KW-1185">Reference proteome</keyword>
<name>A0ABV8XM87_9DEIO</name>
<dbReference type="Proteomes" id="UP001595998">
    <property type="component" value="Unassembled WGS sequence"/>
</dbReference>
<protein>
    <submittedName>
        <fullName evidence="1">GNAT family N-acetyltransferase</fullName>
        <ecNumber evidence="1">2.3.1.-</ecNumber>
    </submittedName>
</protein>
<reference evidence="2" key="1">
    <citation type="journal article" date="2019" name="Int. J. Syst. Evol. Microbiol.">
        <title>The Global Catalogue of Microorganisms (GCM) 10K type strain sequencing project: providing services to taxonomists for standard genome sequencing and annotation.</title>
        <authorList>
            <consortium name="The Broad Institute Genomics Platform"/>
            <consortium name="The Broad Institute Genome Sequencing Center for Infectious Disease"/>
            <person name="Wu L."/>
            <person name="Ma J."/>
        </authorList>
    </citation>
    <scope>NUCLEOTIDE SEQUENCE [LARGE SCALE GENOMIC DNA]</scope>
    <source>
        <strain evidence="2">CCUG 56029</strain>
    </source>
</reference>
<evidence type="ECO:0000313" key="1">
    <source>
        <dbReference type="EMBL" id="MFC4426694.1"/>
    </source>
</evidence>
<dbReference type="SUPFAM" id="SSF55729">
    <property type="entry name" value="Acyl-CoA N-acyltransferases (Nat)"/>
    <property type="match status" value="1"/>
</dbReference>
<dbReference type="GO" id="GO:0016746">
    <property type="term" value="F:acyltransferase activity"/>
    <property type="evidence" value="ECO:0007669"/>
    <property type="project" value="UniProtKB-KW"/>
</dbReference>
<accession>A0ABV8XM87</accession>
<proteinExistence type="predicted"/>
<keyword evidence="1" id="KW-0808">Transferase</keyword>
<keyword evidence="1" id="KW-0012">Acyltransferase</keyword>
<dbReference type="InterPro" id="IPR016181">
    <property type="entry name" value="Acyl_CoA_acyltransferase"/>
</dbReference>
<dbReference type="EC" id="2.3.1.-" evidence="1"/>
<organism evidence="1 2">
    <name type="scientific">Deinococcus navajonensis</name>
    <dbReference type="NCBI Taxonomy" id="309884"/>
    <lineage>
        <taxon>Bacteria</taxon>
        <taxon>Thermotogati</taxon>
        <taxon>Deinococcota</taxon>
        <taxon>Deinococci</taxon>
        <taxon>Deinococcales</taxon>
        <taxon>Deinococcaceae</taxon>
        <taxon>Deinococcus</taxon>
    </lineage>
</organism>